<dbReference type="InterPro" id="IPR050553">
    <property type="entry name" value="Thioredoxin_ResA/DsbE_sf"/>
</dbReference>
<evidence type="ECO:0000313" key="2">
    <source>
        <dbReference type="Proteomes" id="UP000319817"/>
    </source>
</evidence>
<dbReference type="SUPFAM" id="SSF52833">
    <property type="entry name" value="Thioredoxin-like"/>
    <property type="match status" value="1"/>
</dbReference>
<dbReference type="EMBL" id="CP036526">
    <property type="protein sequence ID" value="QDT09983.1"/>
    <property type="molecule type" value="Genomic_DNA"/>
</dbReference>
<dbReference type="Gene3D" id="3.40.30.10">
    <property type="entry name" value="Glutaredoxin"/>
    <property type="match status" value="1"/>
</dbReference>
<organism evidence="1 2">
    <name type="scientific">Stieleria marina</name>
    <dbReference type="NCBI Taxonomy" id="1930275"/>
    <lineage>
        <taxon>Bacteria</taxon>
        <taxon>Pseudomonadati</taxon>
        <taxon>Planctomycetota</taxon>
        <taxon>Planctomycetia</taxon>
        <taxon>Pirellulales</taxon>
        <taxon>Pirellulaceae</taxon>
        <taxon>Stieleria</taxon>
    </lineage>
</organism>
<sequence>MKEHGFQFPILIDTDQKTWDHWGNSMWPAVYLIDKKGRIRYWWFGELNWNDASGQKLLERRIKELLAEES</sequence>
<dbReference type="InterPro" id="IPR036249">
    <property type="entry name" value="Thioredoxin-like_sf"/>
</dbReference>
<dbReference type="PANTHER" id="PTHR42852:SF13">
    <property type="entry name" value="PROTEIN DIPZ"/>
    <property type="match status" value="1"/>
</dbReference>
<protein>
    <submittedName>
        <fullName evidence="1">Thiol-disulfide oxidoreductase YkuV</fullName>
        <ecNumber evidence="1">1.8.-.-</ecNumber>
    </submittedName>
</protein>
<keyword evidence="1" id="KW-0560">Oxidoreductase</keyword>
<name>A0A517NS84_9BACT</name>
<dbReference type="PANTHER" id="PTHR42852">
    <property type="entry name" value="THIOL:DISULFIDE INTERCHANGE PROTEIN DSBE"/>
    <property type="match status" value="1"/>
</dbReference>
<gene>
    <name evidence="1" type="primary">ykuV</name>
    <name evidence="1" type="ORF">K239x_19360</name>
</gene>
<proteinExistence type="predicted"/>
<dbReference type="AlphaFoldDB" id="A0A517NS84"/>
<dbReference type="GO" id="GO:0016491">
    <property type="term" value="F:oxidoreductase activity"/>
    <property type="evidence" value="ECO:0007669"/>
    <property type="project" value="UniProtKB-KW"/>
</dbReference>
<keyword evidence="2" id="KW-1185">Reference proteome</keyword>
<dbReference type="EC" id="1.8.-.-" evidence="1"/>
<reference evidence="1 2" key="1">
    <citation type="submission" date="2019-02" db="EMBL/GenBank/DDBJ databases">
        <title>Deep-cultivation of Planctomycetes and their phenomic and genomic characterization uncovers novel biology.</title>
        <authorList>
            <person name="Wiegand S."/>
            <person name="Jogler M."/>
            <person name="Boedeker C."/>
            <person name="Pinto D."/>
            <person name="Vollmers J."/>
            <person name="Rivas-Marin E."/>
            <person name="Kohn T."/>
            <person name="Peeters S.H."/>
            <person name="Heuer A."/>
            <person name="Rast P."/>
            <person name="Oberbeckmann S."/>
            <person name="Bunk B."/>
            <person name="Jeske O."/>
            <person name="Meyerdierks A."/>
            <person name="Storesund J.E."/>
            <person name="Kallscheuer N."/>
            <person name="Luecker S."/>
            <person name="Lage O.M."/>
            <person name="Pohl T."/>
            <person name="Merkel B.J."/>
            <person name="Hornburger P."/>
            <person name="Mueller R.-W."/>
            <person name="Bruemmer F."/>
            <person name="Labrenz M."/>
            <person name="Spormann A.M."/>
            <person name="Op den Camp H."/>
            <person name="Overmann J."/>
            <person name="Amann R."/>
            <person name="Jetten M.S.M."/>
            <person name="Mascher T."/>
            <person name="Medema M.H."/>
            <person name="Devos D.P."/>
            <person name="Kaster A.-K."/>
            <person name="Ovreas L."/>
            <person name="Rohde M."/>
            <person name="Galperin M.Y."/>
            <person name="Jogler C."/>
        </authorList>
    </citation>
    <scope>NUCLEOTIDE SEQUENCE [LARGE SCALE GENOMIC DNA]</scope>
    <source>
        <strain evidence="1 2">K23_9</strain>
    </source>
</reference>
<accession>A0A517NS84</accession>
<dbReference type="CDD" id="cd02966">
    <property type="entry name" value="TlpA_like_family"/>
    <property type="match status" value="1"/>
</dbReference>
<dbReference type="Proteomes" id="UP000319817">
    <property type="component" value="Chromosome"/>
</dbReference>
<evidence type="ECO:0000313" key="1">
    <source>
        <dbReference type="EMBL" id="QDT09983.1"/>
    </source>
</evidence>